<dbReference type="AlphaFoldDB" id="A0A7W9WSA3"/>
<dbReference type="Proteomes" id="UP000571554">
    <property type="component" value="Unassembled WGS sequence"/>
</dbReference>
<accession>A0A7W9WSA3</accession>
<organism evidence="1 2">
    <name type="scientific">Paraburkholderia bannensis</name>
    <dbReference type="NCBI Taxonomy" id="765414"/>
    <lineage>
        <taxon>Bacteria</taxon>
        <taxon>Pseudomonadati</taxon>
        <taxon>Pseudomonadota</taxon>
        <taxon>Betaproteobacteria</taxon>
        <taxon>Burkholderiales</taxon>
        <taxon>Burkholderiaceae</taxon>
        <taxon>Paraburkholderia</taxon>
    </lineage>
</organism>
<protein>
    <submittedName>
        <fullName evidence="1">Uncharacterized protein</fullName>
    </submittedName>
</protein>
<gene>
    <name evidence="1" type="ORF">F4827_003884</name>
</gene>
<sequence length="85" mass="9224">MVSTDGGSRACPVLMFFGHDQSGDEHDCTYSTFGYDRRADPRGVTGDGPGPEVMVASTAVATRTIRSSDRPQECWKQSTGESRCF</sequence>
<reference evidence="1 2" key="1">
    <citation type="submission" date="2020-08" db="EMBL/GenBank/DDBJ databases">
        <title>Above-ground endophytic microbial communities from plants in different locations in the United States.</title>
        <authorList>
            <person name="Frank C."/>
        </authorList>
    </citation>
    <scope>NUCLEOTIDE SEQUENCE [LARGE SCALE GENOMIC DNA]</scope>
    <source>
        <strain evidence="1 2">WP4_2_2</strain>
    </source>
</reference>
<evidence type="ECO:0000313" key="2">
    <source>
        <dbReference type="Proteomes" id="UP000571554"/>
    </source>
</evidence>
<evidence type="ECO:0000313" key="1">
    <source>
        <dbReference type="EMBL" id="MBB6104025.1"/>
    </source>
</evidence>
<comment type="caution">
    <text evidence="1">The sequence shown here is derived from an EMBL/GenBank/DDBJ whole genome shotgun (WGS) entry which is preliminary data.</text>
</comment>
<dbReference type="RefSeq" id="WP_183725913.1">
    <property type="nucleotide sequence ID" value="NZ_JACHBW010000011.1"/>
</dbReference>
<proteinExistence type="predicted"/>
<name>A0A7W9WSA3_9BURK</name>
<dbReference type="EMBL" id="JACHBW010000011">
    <property type="protein sequence ID" value="MBB6104025.1"/>
    <property type="molecule type" value="Genomic_DNA"/>
</dbReference>
<keyword evidence="2" id="KW-1185">Reference proteome</keyword>